<dbReference type="OrthoDB" id="5988317at2759"/>
<keyword evidence="2" id="KW-1185">Reference proteome</keyword>
<reference evidence="1" key="1">
    <citation type="submission" date="2020-04" db="EMBL/GenBank/DDBJ databases">
        <authorList>
            <person name="Alioto T."/>
            <person name="Alioto T."/>
            <person name="Gomez Garrido J."/>
        </authorList>
    </citation>
    <scope>NUCLEOTIDE SEQUENCE</scope>
    <source>
        <strain evidence="1">A484AB</strain>
    </source>
</reference>
<evidence type="ECO:0000313" key="1">
    <source>
        <dbReference type="EMBL" id="CAB3982196.1"/>
    </source>
</evidence>
<organism evidence="1 2">
    <name type="scientific">Paramuricea clavata</name>
    <name type="common">Red gorgonian</name>
    <name type="synonym">Violescent sea-whip</name>
    <dbReference type="NCBI Taxonomy" id="317549"/>
    <lineage>
        <taxon>Eukaryota</taxon>
        <taxon>Metazoa</taxon>
        <taxon>Cnidaria</taxon>
        <taxon>Anthozoa</taxon>
        <taxon>Octocorallia</taxon>
        <taxon>Malacalcyonacea</taxon>
        <taxon>Plexauridae</taxon>
        <taxon>Paramuricea</taxon>
    </lineage>
</organism>
<sequence length="798" mass="90548">MVYALLDEQSDACFIKDSILNVLEVDGPEVPLELSTVLSHEVIKCQKITGLVCRGINETVEVNTIASVVDSLEDLEDIGRELTKEKAAGSQGGSSGTHRRKVSTGDIKCSGRTRRRRSVETFKAAEIIHAGRGDKKSCTIGLLDTIESKCEEDELFNAIDVGRCKKLKEKVFPKVYKKEVKFYESTTENMLRSVAVYYSNGVMGKVKYKSVYISSTYGYSLHKKKAVRMTVANCPIPRLVPYHRLVAYTKSIDVGKLYCVRDTLCDGLDEKDKVSGCYRDLEELLVRLAEFYLSSDYYKILTFTETNTFHISLGGDGAPCGKDDSACAWLVSVLNIGQSVLSSNENFLLFGGNCSENCIPVKRFLQKLLVDIRRIETTTYTVSCKSKIVNVKFFISELPNDMKMLAFLGRELSNSAKYFSSFGDASLDTARKPTGTYGPEPSHTWKPWKYDQRIVVANKVEKLKKSLEKTKISDATKRNKVTTFIANQKSRQEFKPVIGELIDRAHVDPLHLKNNACALAHRNILNIALSLSKLPNSVTGFAQVPYISLFFKYVEALRSKCFLSRLSKKVIRWFNETRGNGKAFDYRFTGKDSRMFLHNFMFLIDLVEEKTLGMQSKQLHIHAYLCVCLRNAVSLFSRINISDEEVSSLEQHCCSFFRGYSLFFTVNPTVWTLGHVVPLHTKEMKSKYGMGLGLNSMEGREAKHIAIARYSHNTAYLYRWEQIFRHEYISLIWLREKGYNTKVNVTSTKLRYIPKRVTTSQEFCNCGLDVKIDGQCRFCGHSLRNKIKVSIEKCIIDL</sequence>
<dbReference type="Proteomes" id="UP001152795">
    <property type="component" value="Unassembled WGS sequence"/>
</dbReference>
<gene>
    <name evidence="1" type="ORF">PACLA_8A055610</name>
</gene>
<comment type="caution">
    <text evidence="1">The sequence shown here is derived from an EMBL/GenBank/DDBJ whole genome shotgun (WGS) entry which is preliminary data.</text>
</comment>
<dbReference type="AlphaFoldDB" id="A0A7D9DC92"/>
<evidence type="ECO:0000313" key="2">
    <source>
        <dbReference type="Proteomes" id="UP001152795"/>
    </source>
</evidence>
<dbReference type="EMBL" id="CACRXK020000477">
    <property type="protein sequence ID" value="CAB3982196.1"/>
    <property type="molecule type" value="Genomic_DNA"/>
</dbReference>
<proteinExistence type="predicted"/>
<accession>A0A7D9DC92</accession>
<name>A0A7D9DC92_PARCT</name>
<protein>
    <submittedName>
        <fullName evidence="1">Uncharacterized protein</fullName>
    </submittedName>
</protein>